<evidence type="ECO:0000256" key="1">
    <source>
        <dbReference type="SAM" id="SignalP"/>
    </source>
</evidence>
<dbReference type="Proteomes" id="UP000648801">
    <property type="component" value="Unassembled WGS sequence"/>
</dbReference>
<name>A0A916RMR5_9BACT</name>
<keyword evidence="1" id="KW-0732">Signal</keyword>
<reference evidence="2" key="2">
    <citation type="submission" date="2020-09" db="EMBL/GenBank/DDBJ databases">
        <authorList>
            <person name="Sun Q."/>
            <person name="Zhou Y."/>
        </authorList>
    </citation>
    <scope>NUCLEOTIDE SEQUENCE</scope>
    <source>
        <strain evidence="2">CGMCC 1.15447</strain>
    </source>
</reference>
<keyword evidence="3" id="KW-1185">Reference proteome</keyword>
<comment type="caution">
    <text evidence="2">The sequence shown here is derived from an EMBL/GenBank/DDBJ whole genome shotgun (WGS) entry which is preliminary data.</text>
</comment>
<proteinExistence type="predicted"/>
<evidence type="ECO:0000313" key="2">
    <source>
        <dbReference type="EMBL" id="GGA59742.1"/>
    </source>
</evidence>
<protein>
    <submittedName>
        <fullName evidence="2">Uncharacterized protein</fullName>
    </submittedName>
</protein>
<accession>A0A916RMR5</accession>
<sequence length="241" mass="26305">MRKNHVKVLALAFTLLIVFPGTTPQSFAQTPTALYPAMAPLNQYLMPAESEIALARSAAPASISDAAEVMVLGSDGYKTAVKGTNGFLCLVERSWGQSTDEAEFWNAKMRAPHCFNAQAARSFALIYLMKTRLVLAGKSKPEIAQAIAAALDSKQLPPLEPGAMAYMMSKQQYLNDHDIAWHPHVMFFYSGDMTKSWTADAPNSPVITANDPQERITILFIVADKWSDGSPAPPMPDSMSH</sequence>
<dbReference type="AlphaFoldDB" id="A0A916RMR5"/>
<feature type="signal peptide" evidence="1">
    <location>
        <begin position="1"/>
        <end position="28"/>
    </location>
</feature>
<dbReference type="EMBL" id="BMJB01000001">
    <property type="protein sequence ID" value="GGA59742.1"/>
    <property type="molecule type" value="Genomic_DNA"/>
</dbReference>
<gene>
    <name evidence="2" type="ORF">GCM10011507_09050</name>
</gene>
<organism evidence="2 3">
    <name type="scientific">Edaphobacter acidisoli</name>
    <dbReference type="NCBI Taxonomy" id="2040573"/>
    <lineage>
        <taxon>Bacteria</taxon>
        <taxon>Pseudomonadati</taxon>
        <taxon>Acidobacteriota</taxon>
        <taxon>Terriglobia</taxon>
        <taxon>Terriglobales</taxon>
        <taxon>Acidobacteriaceae</taxon>
        <taxon>Edaphobacter</taxon>
    </lineage>
</organism>
<reference evidence="2" key="1">
    <citation type="journal article" date="2014" name="Int. J. Syst. Evol. Microbiol.">
        <title>Complete genome sequence of Corynebacterium casei LMG S-19264T (=DSM 44701T), isolated from a smear-ripened cheese.</title>
        <authorList>
            <consortium name="US DOE Joint Genome Institute (JGI-PGF)"/>
            <person name="Walter F."/>
            <person name="Albersmeier A."/>
            <person name="Kalinowski J."/>
            <person name="Ruckert C."/>
        </authorList>
    </citation>
    <scope>NUCLEOTIDE SEQUENCE</scope>
    <source>
        <strain evidence="2">CGMCC 1.15447</strain>
    </source>
</reference>
<feature type="chain" id="PRO_5037218936" evidence="1">
    <location>
        <begin position="29"/>
        <end position="241"/>
    </location>
</feature>
<evidence type="ECO:0000313" key="3">
    <source>
        <dbReference type="Proteomes" id="UP000648801"/>
    </source>
</evidence>